<dbReference type="EMBL" id="JAQJZL010000002">
    <property type="protein sequence ID" value="KAJ6052617.1"/>
    <property type="molecule type" value="Genomic_DNA"/>
</dbReference>
<dbReference type="SUPFAM" id="SSF53335">
    <property type="entry name" value="S-adenosyl-L-methionine-dependent methyltransferases"/>
    <property type="match status" value="1"/>
</dbReference>
<gene>
    <name evidence="1" type="ORF">N7460_003151</name>
</gene>
<dbReference type="Proteomes" id="UP001219568">
    <property type="component" value="Unassembled WGS sequence"/>
</dbReference>
<dbReference type="PANTHER" id="PTHR43591:SF50">
    <property type="entry name" value="METHYLTRANSFERASE DOMAIN-CONTAINING PROTEIN-RELATED"/>
    <property type="match status" value="1"/>
</dbReference>
<sequence length="287" mass="31790">MGSISNESVYLLSRDGAETERLNNQHRFLVEISGNILHASIPAKNITSVADLGTGTGIWLEDIAKCLPNKSVYLHGFDISSAQYPSGSEIHRPGRNPILLSVHDALHPFPIEHHARYDLVHIRLLTAGLKYADYATVLANARDLLKEPNGYLQWEEVDHTAFCTDSIPENPAITKLRQSVIEAMLKLGLWPFAPQHVHHQLSAGGFRDIQRATYTTIGKEGMRAISQKWVAGVMRALVPASMVVTGEARDERQAKEVVERLVGEFDDHCLGARVLVNFGVTVGRRCD</sequence>
<protein>
    <recommendedName>
        <fullName evidence="3">S-adenosyl-L-methionine-dependent methyltransferase</fullName>
    </recommendedName>
</protein>
<dbReference type="PANTHER" id="PTHR43591">
    <property type="entry name" value="METHYLTRANSFERASE"/>
    <property type="match status" value="1"/>
</dbReference>
<accession>A0AAD6NEB3</accession>
<dbReference type="CDD" id="cd02440">
    <property type="entry name" value="AdoMet_MTases"/>
    <property type="match status" value="1"/>
</dbReference>
<dbReference type="Gene3D" id="3.40.50.150">
    <property type="entry name" value="Vaccinia Virus protein VP39"/>
    <property type="match status" value="1"/>
</dbReference>
<comment type="caution">
    <text evidence="1">The sequence shown here is derived from an EMBL/GenBank/DDBJ whole genome shotgun (WGS) entry which is preliminary data.</text>
</comment>
<evidence type="ECO:0000313" key="2">
    <source>
        <dbReference type="Proteomes" id="UP001219568"/>
    </source>
</evidence>
<proteinExistence type="predicted"/>
<evidence type="ECO:0008006" key="3">
    <source>
        <dbReference type="Google" id="ProtNLM"/>
    </source>
</evidence>
<organism evidence="1 2">
    <name type="scientific">Penicillium canescens</name>
    <dbReference type="NCBI Taxonomy" id="5083"/>
    <lineage>
        <taxon>Eukaryota</taxon>
        <taxon>Fungi</taxon>
        <taxon>Dikarya</taxon>
        <taxon>Ascomycota</taxon>
        <taxon>Pezizomycotina</taxon>
        <taxon>Eurotiomycetes</taxon>
        <taxon>Eurotiomycetidae</taxon>
        <taxon>Eurotiales</taxon>
        <taxon>Aspergillaceae</taxon>
        <taxon>Penicillium</taxon>
    </lineage>
</organism>
<dbReference type="InterPro" id="IPR029063">
    <property type="entry name" value="SAM-dependent_MTases_sf"/>
</dbReference>
<keyword evidence="2" id="KW-1185">Reference proteome</keyword>
<name>A0AAD6NEB3_PENCN</name>
<reference evidence="1" key="1">
    <citation type="journal article" date="2023" name="IMA Fungus">
        <title>Comparative genomic study of the Penicillium genus elucidates a diverse pangenome and 15 lateral gene transfer events.</title>
        <authorList>
            <person name="Petersen C."/>
            <person name="Sorensen T."/>
            <person name="Nielsen M.R."/>
            <person name="Sondergaard T.E."/>
            <person name="Sorensen J.L."/>
            <person name="Fitzpatrick D.A."/>
            <person name="Frisvad J.C."/>
            <person name="Nielsen K.L."/>
        </authorList>
    </citation>
    <scope>NUCLEOTIDE SEQUENCE</scope>
    <source>
        <strain evidence="1">IBT 15450</strain>
    </source>
</reference>
<reference evidence="1" key="2">
    <citation type="submission" date="2023-01" db="EMBL/GenBank/DDBJ databases">
        <authorList>
            <person name="Petersen C."/>
        </authorList>
    </citation>
    <scope>NUCLEOTIDE SEQUENCE</scope>
    <source>
        <strain evidence="1">IBT 15450</strain>
    </source>
</reference>
<dbReference type="Pfam" id="PF13489">
    <property type="entry name" value="Methyltransf_23"/>
    <property type="match status" value="1"/>
</dbReference>
<evidence type="ECO:0000313" key="1">
    <source>
        <dbReference type="EMBL" id="KAJ6052617.1"/>
    </source>
</evidence>
<dbReference type="AlphaFoldDB" id="A0AAD6NEB3"/>